<dbReference type="Pfam" id="PF07690">
    <property type="entry name" value="MFS_1"/>
    <property type="match status" value="2"/>
</dbReference>
<evidence type="ECO:0000256" key="3">
    <source>
        <dbReference type="ARBA" id="ARBA00022989"/>
    </source>
</evidence>
<protein>
    <submittedName>
        <fullName evidence="7">MFS family permease</fullName>
    </submittedName>
</protein>
<dbReference type="InterPro" id="IPR036259">
    <property type="entry name" value="MFS_trans_sf"/>
</dbReference>
<feature type="transmembrane region" description="Helical" evidence="5">
    <location>
        <begin position="117"/>
        <end position="139"/>
    </location>
</feature>
<dbReference type="Proteomes" id="UP000533598">
    <property type="component" value="Unassembled WGS sequence"/>
</dbReference>
<dbReference type="InterPro" id="IPR011701">
    <property type="entry name" value="MFS"/>
</dbReference>
<dbReference type="PANTHER" id="PTHR23528">
    <property type="match status" value="1"/>
</dbReference>
<dbReference type="PANTHER" id="PTHR23528:SF1">
    <property type="entry name" value="MAJOR FACILITATOR SUPERFAMILY (MFS) PROFILE DOMAIN-CONTAINING PROTEIN"/>
    <property type="match status" value="1"/>
</dbReference>
<evidence type="ECO:0000256" key="1">
    <source>
        <dbReference type="ARBA" id="ARBA00004651"/>
    </source>
</evidence>
<dbReference type="AlphaFoldDB" id="A0A7W7FTP2"/>
<feature type="transmembrane region" description="Helical" evidence="5">
    <location>
        <begin position="93"/>
        <end position="111"/>
    </location>
</feature>
<evidence type="ECO:0000259" key="6">
    <source>
        <dbReference type="PROSITE" id="PS50850"/>
    </source>
</evidence>
<keyword evidence="4 5" id="KW-0472">Membrane</keyword>
<evidence type="ECO:0000313" key="7">
    <source>
        <dbReference type="EMBL" id="MBB4675009.1"/>
    </source>
</evidence>
<feature type="transmembrane region" description="Helical" evidence="5">
    <location>
        <begin position="151"/>
        <end position="173"/>
    </location>
</feature>
<feature type="transmembrane region" description="Helical" evidence="5">
    <location>
        <begin position="260"/>
        <end position="281"/>
    </location>
</feature>
<dbReference type="RefSeq" id="WP_185001049.1">
    <property type="nucleotide sequence ID" value="NZ_BAAAUI010000033.1"/>
</dbReference>
<dbReference type="PROSITE" id="PS50850">
    <property type="entry name" value="MFS"/>
    <property type="match status" value="1"/>
</dbReference>
<feature type="domain" description="Major facilitator superfamily (MFS) profile" evidence="6">
    <location>
        <begin position="23"/>
        <end position="409"/>
    </location>
</feature>
<reference evidence="7 8" key="1">
    <citation type="submission" date="2020-08" db="EMBL/GenBank/DDBJ databases">
        <title>Sequencing the genomes of 1000 actinobacteria strains.</title>
        <authorList>
            <person name="Klenk H.-P."/>
        </authorList>
    </citation>
    <scope>NUCLEOTIDE SEQUENCE [LARGE SCALE GENOMIC DNA]</scope>
    <source>
        <strain evidence="7 8">DSM 44230</strain>
    </source>
</reference>
<feature type="transmembrane region" description="Helical" evidence="5">
    <location>
        <begin position="21"/>
        <end position="47"/>
    </location>
</feature>
<feature type="transmembrane region" description="Helical" evidence="5">
    <location>
        <begin position="293"/>
        <end position="311"/>
    </location>
</feature>
<feature type="transmembrane region" description="Helical" evidence="5">
    <location>
        <begin position="179"/>
        <end position="199"/>
    </location>
</feature>
<dbReference type="GO" id="GO:0022857">
    <property type="term" value="F:transmembrane transporter activity"/>
    <property type="evidence" value="ECO:0007669"/>
    <property type="project" value="InterPro"/>
</dbReference>
<evidence type="ECO:0000256" key="2">
    <source>
        <dbReference type="ARBA" id="ARBA00022692"/>
    </source>
</evidence>
<keyword evidence="8" id="KW-1185">Reference proteome</keyword>
<sequence length="409" mass="42952">MTITAPESLVEPERRVGPAWIGSLTAATLGMWIVYFGPTVLLLPIQAAHAAPEDKENSLGLITGVGALVLMVAHILFGLASDRTTSRFGRRKPWIVGGVAVSTVSMLLLSQQDTVTGLLVGWCLVQLGSAAIFCGLLAAMPDHVPSSQRGLISGLVGLAQAGGSLVGSMVIAITADPLTGYGLCAVLQILAVLPFLLLNRDPVLPPGRRPVLRSLWISPRKNRDFMWAIASQFLITISFVLASLYTLFYLTDVIRHEDPVAGTATASIITTIGTLCAAAVFGHISDRLGRRKMFAVAAGVVMALSSAILVVDPTWELYVLSSVLLGLGLGMANSVDLAIASEVLPSPDDRAKDLGVNNISKSLPQFVAPVMAAPLLTAADGFGYSMIFLMAAVCALLGGLLTLKIRTVS</sequence>
<dbReference type="InterPro" id="IPR020846">
    <property type="entry name" value="MFS_dom"/>
</dbReference>
<organism evidence="7 8">
    <name type="scientific">Crossiella cryophila</name>
    <dbReference type="NCBI Taxonomy" id="43355"/>
    <lineage>
        <taxon>Bacteria</taxon>
        <taxon>Bacillati</taxon>
        <taxon>Actinomycetota</taxon>
        <taxon>Actinomycetes</taxon>
        <taxon>Pseudonocardiales</taxon>
        <taxon>Pseudonocardiaceae</taxon>
        <taxon>Crossiella</taxon>
    </lineage>
</organism>
<feature type="transmembrane region" description="Helical" evidence="5">
    <location>
        <begin position="382"/>
        <end position="403"/>
    </location>
</feature>
<evidence type="ECO:0000313" key="8">
    <source>
        <dbReference type="Proteomes" id="UP000533598"/>
    </source>
</evidence>
<accession>A0A7W7FTP2</accession>
<comment type="caution">
    <text evidence="7">The sequence shown here is derived from an EMBL/GenBank/DDBJ whole genome shotgun (WGS) entry which is preliminary data.</text>
</comment>
<name>A0A7W7FTP2_9PSEU</name>
<dbReference type="SUPFAM" id="SSF103473">
    <property type="entry name" value="MFS general substrate transporter"/>
    <property type="match status" value="1"/>
</dbReference>
<gene>
    <name evidence="7" type="ORF">HNR67_001127</name>
</gene>
<dbReference type="EMBL" id="JACHMH010000001">
    <property type="protein sequence ID" value="MBB4675009.1"/>
    <property type="molecule type" value="Genomic_DNA"/>
</dbReference>
<keyword evidence="3 5" id="KW-1133">Transmembrane helix</keyword>
<evidence type="ECO:0000256" key="4">
    <source>
        <dbReference type="ARBA" id="ARBA00023136"/>
    </source>
</evidence>
<dbReference type="Gene3D" id="1.20.1250.20">
    <property type="entry name" value="MFS general substrate transporter like domains"/>
    <property type="match status" value="2"/>
</dbReference>
<proteinExistence type="predicted"/>
<dbReference type="GO" id="GO:0005886">
    <property type="term" value="C:plasma membrane"/>
    <property type="evidence" value="ECO:0007669"/>
    <property type="project" value="UniProtKB-SubCell"/>
</dbReference>
<comment type="subcellular location">
    <subcellularLocation>
        <location evidence="1">Cell membrane</location>
        <topology evidence="1">Multi-pass membrane protein</topology>
    </subcellularLocation>
</comment>
<feature type="transmembrane region" description="Helical" evidence="5">
    <location>
        <begin position="59"/>
        <end position="81"/>
    </location>
</feature>
<keyword evidence="2 5" id="KW-0812">Transmembrane</keyword>
<evidence type="ECO:0000256" key="5">
    <source>
        <dbReference type="SAM" id="Phobius"/>
    </source>
</evidence>
<feature type="transmembrane region" description="Helical" evidence="5">
    <location>
        <begin position="225"/>
        <end position="248"/>
    </location>
</feature>